<protein>
    <submittedName>
        <fullName evidence="1">DUF116 domain-containing protein</fullName>
    </submittedName>
</protein>
<keyword evidence="2" id="KW-1185">Reference proteome</keyword>
<gene>
    <name evidence="1" type="ORF">E0946_00235</name>
</gene>
<reference evidence="1" key="1">
    <citation type="submission" date="2019-03" db="EMBL/GenBank/DDBJ databases">
        <title>Candidatus Syntrophosphaera thermopropionivorans: a novel player in syntrophic propionate oxidation during anaerobic digestion.</title>
        <authorList>
            <person name="Dyksma S."/>
        </authorList>
    </citation>
    <scope>NUCLEOTIDE SEQUENCE</scope>
    <source>
        <strain evidence="1">W5</strain>
    </source>
</reference>
<evidence type="ECO:0000313" key="1">
    <source>
        <dbReference type="EMBL" id="TDF74550.1"/>
    </source>
</evidence>
<organism evidence="1 2">
    <name type="scientific">Candidatus Syntrophosphaera thermopropionivorans</name>
    <dbReference type="NCBI Taxonomy" id="2593015"/>
    <lineage>
        <taxon>Bacteria</taxon>
        <taxon>Pseudomonadati</taxon>
        <taxon>Candidatus Cloacimonadota</taxon>
        <taxon>Candidatus Cloacimonadia</taxon>
        <taxon>Candidatus Cloacimonadales</taxon>
        <taxon>Candidatus Cloacimonadaceae</taxon>
        <taxon>Candidatus Syntrophosphaera</taxon>
    </lineage>
</organism>
<comment type="caution">
    <text evidence="1">The sequence shown here is derived from an EMBL/GenBank/DDBJ whole genome shotgun (WGS) entry which is preliminary data.</text>
</comment>
<name>A0AC61QKS6_9BACT</name>
<sequence>MKDQDLYLSVIKFPAFVSISLLIISAVFLIILFNVFAQPLLANWVRILFIILLAILIFVVLGWMITLFSTHTRLKPKWLQKLSKWMLFNIYYPLAKGLAHITFSSKKNLIESFLYFNNEIVLTDQKDIRNTNILVLLPHCLQKEDCTIRITNDIIKCEECGGCDIAKIKKLITEHNVDAAVATGGFLEHKMIEEKKPEVIVAIATAKELVNSLRDNWNYPVYAVLNEQSTTSNEKNPVNISFIAFAIKQFK</sequence>
<proteinExistence type="predicted"/>
<accession>A0AC61QKS6</accession>
<evidence type="ECO:0000313" key="2">
    <source>
        <dbReference type="Proteomes" id="UP000294588"/>
    </source>
</evidence>
<dbReference type="Proteomes" id="UP000294588">
    <property type="component" value="Unassembled WGS sequence"/>
</dbReference>
<dbReference type="EMBL" id="SMOG01000001">
    <property type="protein sequence ID" value="TDF74550.1"/>
    <property type="molecule type" value="Genomic_DNA"/>
</dbReference>